<dbReference type="AlphaFoldDB" id="A0A7S4SCK3"/>
<feature type="signal peptide" evidence="2">
    <location>
        <begin position="1"/>
        <end position="20"/>
    </location>
</feature>
<gene>
    <name evidence="3" type="ORF">AMON00008_LOCUS48301</name>
</gene>
<evidence type="ECO:0000256" key="2">
    <source>
        <dbReference type="SAM" id="SignalP"/>
    </source>
</evidence>
<accession>A0A7S4SCK3</accession>
<evidence type="ECO:0000256" key="1">
    <source>
        <dbReference type="SAM" id="MobiDB-lite"/>
    </source>
</evidence>
<reference evidence="3" key="1">
    <citation type="submission" date="2021-01" db="EMBL/GenBank/DDBJ databases">
        <authorList>
            <person name="Corre E."/>
            <person name="Pelletier E."/>
            <person name="Niang G."/>
            <person name="Scheremetjew M."/>
            <person name="Finn R."/>
            <person name="Kale V."/>
            <person name="Holt S."/>
            <person name="Cochrane G."/>
            <person name="Meng A."/>
            <person name="Brown T."/>
            <person name="Cohen L."/>
        </authorList>
    </citation>
    <scope>NUCLEOTIDE SEQUENCE</scope>
    <source>
        <strain evidence="3">CCMP3105</strain>
    </source>
</reference>
<proteinExistence type="predicted"/>
<organism evidence="3">
    <name type="scientific">Alexandrium monilatum</name>
    <dbReference type="NCBI Taxonomy" id="311494"/>
    <lineage>
        <taxon>Eukaryota</taxon>
        <taxon>Sar</taxon>
        <taxon>Alveolata</taxon>
        <taxon>Dinophyceae</taxon>
        <taxon>Gonyaulacales</taxon>
        <taxon>Pyrocystaceae</taxon>
        <taxon>Alexandrium</taxon>
    </lineage>
</organism>
<dbReference type="PANTHER" id="PTHR11183">
    <property type="entry name" value="GLYCOGENIN SUBFAMILY MEMBER"/>
    <property type="match status" value="1"/>
</dbReference>
<feature type="region of interest" description="Disordered" evidence="1">
    <location>
        <begin position="292"/>
        <end position="311"/>
    </location>
</feature>
<keyword evidence="2" id="KW-0732">Signal</keyword>
<evidence type="ECO:0000313" key="3">
    <source>
        <dbReference type="EMBL" id="CAE4641530.1"/>
    </source>
</evidence>
<dbReference type="InterPro" id="IPR002495">
    <property type="entry name" value="Glyco_trans_8"/>
</dbReference>
<dbReference type="Pfam" id="PF01501">
    <property type="entry name" value="Glyco_transf_8"/>
    <property type="match status" value="1"/>
</dbReference>
<dbReference type="Gene3D" id="3.90.550.10">
    <property type="entry name" value="Spore Coat Polysaccharide Biosynthesis Protein SpsA, Chain A"/>
    <property type="match status" value="1"/>
</dbReference>
<dbReference type="InterPro" id="IPR050587">
    <property type="entry name" value="GNT1/Glycosyltrans_8"/>
</dbReference>
<protein>
    <recommendedName>
        <fullName evidence="4">Hexosyltransferase</fullName>
    </recommendedName>
</protein>
<dbReference type="SUPFAM" id="SSF53448">
    <property type="entry name" value="Nucleotide-diphospho-sugar transferases"/>
    <property type="match status" value="1"/>
</dbReference>
<dbReference type="GO" id="GO:0016757">
    <property type="term" value="F:glycosyltransferase activity"/>
    <property type="evidence" value="ECO:0007669"/>
    <property type="project" value="InterPro"/>
</dbReference>
<dbReference type="EMBL" id="HBNR01068267">
    <property type="protein sequence ID" value="CAE4641530.1"/>
    <property type="molecule type" value="Transcribed_RNA"/>
</dbReference>
<feature type="chain" id="PRO_5030991559" description="Hexosyltransferase" evidence="2">
    <location>
        <begin position="21"/>
        <end position="311"/>
    </location>
</feature>
<evidence type="ECO:0008006" key="4">
    <source>
        <dbReference type="Google" id="ProtNLM"/>
    </source>
</evidence>
<name>A0A7S4SCK3_9DINO</name>
<sequence>MAMKLLLPVCILAFLHLCCSLRSPKVAEDDAVEQSEAYAFMLYGAESHRLGLTTAIYSIREFDQKRPIVVLTPHASPEMREDMAKLKASVIERPPVKGPAYCAKEVGKGKQRLTNSFFKMHVWNLTQFRTVLYLESDMLFRRPLTELFSRFREVPGDDALMIAGQGDRPCSEGDFRPSFRRRGWNTGIMAIRPSKHFAERYAQLLASGWKFPCFGGSQEFENILFHETLQSQKGQSHLICMPIKFNCKGNSCAQDAVVVHWTGERKPWDGAAGFRYYLADWEKQRRAASQHAGIKMVAAEDPDPEAKHRTK</sequence>
<dbReference type="InterPro" id="IPR029044">
    <property type="entry name" value="Nucleotide-diphossugar_trans"/>
</dbReference>